<feature type="domain" description="DNA/RNA-binding protein Alba-like" evidence="1">
    <location>
        <begin position="26"/>
        <end position="82"/>
    </location>
</feature>
<evidence type="ECO:0000313" key="3">
    <source>
        <dbReference type="Proteomes" id="UP000006175"/>
    </source>
</evidence>
<keyword evidence="3" id="KW-1185">Reference proteome</keyword>
<dbReference type="SUPFAM" id="SSF82704">
    <property type="entry name" value="AlbA-like"/>
    <property type="match status" value="1"/>
</dbReference>
<sequence>MWESLYILTPCFLNMVKHVDSTRILNIGKKPLEDYIVEVILMFQEGSDKLVLKGVGPNISRAVDLYNILVSRMGSSIELVNVGIGSEKVRGRIKPYIVIEIRRKY</sequence>
<protein>
    <submittedName>
        <fullName evidence="2">Nucleoid protein Alba</fullName>
    </submittedName>
</protein>
<dbReference type="eggNOG" id="arCOG01753">
    <property type="taxonomic scope" value="Archaea"/>
</dbReference>
<gene>
    <name evidence="2" type="ORF">Desfe_1336</name>
</gene>
<evidence type="ECO:0000259" key="1">
    <source>
        <dbReference type="Pfam" id="PF01918"/>
    </source>
</evidence>
<proteinExistence type="predicted"/>
<organism evidence="2 3">
    <name type="scientific">Desulfurococcus amylolyticus DSM 16532</name>
    <dbReference type="NCBI Taxonomy" id="768672"/>
    <lineage>
        <taxon>Archaea</taxon>
        <taxon>Thermoproteota</taxon>
        <taxon>Thermoprotei</taxon>
        <taxon>Desulfurococcales</taxon>
        <taxon>Desulfurococcaceae</taxon>
        <taxon>Desulfurococcus</taxon>
    </lineage>
</organism>
<dbReference type="GO" id="GO:0003676">
    <property type="term" value="F:nucleic acid binding"/>
    <property type="evidence" value="ECO:0007669"/>
    <property type="project" value="InterPro"/>
</dbReference>
<dbReference type="Pfam" id="PF01918">
    <property type="entry name" value="Alba"/>
    <property type="match status" value="1"/>
</dbReference>
<dbReference type="Gene3D" id="3.30.110.20">
    <property type="entry name" value="Alba-like domain"/>
    <property type="match status" value="1"/>
</dbReference>
<name>I3XTC9_DESAM</name>
<dbReference type="EMBL" id="CP003321">
    <property type="protein sequence ID" value="AFL67203.1"/>
    <property type="molecule type" value="Genomic_DNA"/>
</dbReference>
<evidence type="ECO:0000313" key="2">
    <source>
        <dbReference type="EMBL" id="AFL67203.1"/>
    </source>
</evidence>
<dbReference type="Proteomes" id="UP000006175">
    <property type="component" value="Chromosome"/>
</dbReference>
<dbReference type="InterPro" id="IPR036882">
    <property type="entry name" value="Alba-like_dom_sf"/>
</dbReference>
<reference evidence="2 3" key="1">
    <citation type="journal article" date="2012" name="J. Bacteriol.">
        <title>Complete Genome Sequence of Desulfurococcus fermentans, a Hyperthermophilic Cellulolytic Crenarchaeon Isolated from a Freshwater Hot Spring in Kamchatka, Russia.</title>
        <authorList>
            <person name="Susanti D."/>
            <person name="Johnson E.F."/>
            <person name="Rodriguez J.R."/>
            <person name="Anderson I."/>
            <person name="Perevalova A.A."/>
            <person name="Kyrpides N."/>
            <person name="Lucas S."/>
            <person name="Han J."/>
            <person name="Lapidus A."/>
            <person name="Cheng J.F."/>
            <person name="Goodwin L."/>
            <person name="Pitluck S."/>
            <person name="Mavrommatis K."/>
            <person name="Peters L."/>
            <person name="Land M.L."/>
            <person name="Hauser L."/>
            <person name="Gopalan V."/>
            <person name="Chan P.P."/>
            <person name="Lowe T.M."/>
            <person name="Atomi H."/>
            <person name="Bonch-Osmolovskaya E.A."/>
            <person name="Woyke T."/>
            <person name="Mukhopadhyay B."/>
        </authorList>
    </citation>
    <scope>NUCLEOTIDE SEQUENCE [LARGE SCALE GENOMIC DNA]</scope>
    <source>
        <strain evidence="2 3">DSM 16532</strain>
    </source>
</reference>
<dbReference type="AlphaFoldDB" id="I3XTC9"/>
<dbReference type="InterPro" id="IPR002775">
    <property type="entry name" value="DNA/RNA-bd_Alba-like"/>
</dbReference>
<dbReference type="HOGENOM" id="CLU_110989_2_1_2"/>
<accession>I3XTC9</accession>
<dbReference type="KEGG" id="dfd:Desfe_1336"/>